<dbReference type="CDD" id="cd16833">
    <property type="entry name" value="YfiH"/>
    <property type="match status" value="1"/>
</dbReference>
<protein>
    <recommendedName>
        <fullName evidence="11">Purine nucleoside phosphorylase</fullName>
    </recommendedName>
</protein>
<evidence type="ECO:0000313" key="12">
    <source>
        <dbReference type="EMBL" id="MCM1990888.1"/>
    </source>
</evidence>
<evidence type="ECO:0000256" key="4">
    <source>
        <dbReference type="ARBA" id="ARBA00022679"/>
    </source>
</evidence>
<evidence type="ECO:0000313" key="13">
    <source>
        <dbReference type="Proteomes" id="UP001056429"/>
    </source>
</evidence>
<evidence type="ECO:0000256" key="3">
    <source>
        <dbReference type="ARBA" id="ARBA00007353"/>
    </source>
</evidence>
<dbReference type="GO" id="GO:0017061">
    <property type="term" value="F:S-methyl-5-thioadenosine phosphorylase activity"/>
    <property type="evidence" value="ECO:0007669"/>
    <property type="project" value="UniProtKB-EC"/>
</dbReference>
<dbReference type="GO" id="GO:0005507">
    <property type="term" value="F:copper ion binding"/>
    <property type="evidence" value="ECO:0007669"/>
    <property type="project" value="TreeGrafter"/>
</dbReference>
<dbReference type="InterPro" id="IPR011324">
    <property type="entry name" value="Cytotoxic_necrot_fac-like_cat"/>
</dbReference>
<dbReference type="PANTHER" id="PTHR30616">
    <property type="entry name" value="UNCHARACTERIZED PROTEIN YFIH"/>
    <property type="match status" value="1"/>
</dbReference>
<keyword evidence="13" id="KW-1185">Reference proteome</keyword>
<evidence type="ECO:0000256" key="1">
    <source>
        <dbReference type="ARBA" id="ARBA00000553"/>
    </source>
</evidence>
<evidence type="ECO:0000256" key="10">
    <source>
        <dbReference type="ARBA" id="ARBA00049893"/>
    </source>
</evidence>
<reference evidence="12" key="1">
    <citation type="journal article" date="2021" name="mSystems">
        <title>Bacteria and Archaea Synergistically Convert Glycine Betaine to Biogenic Methane in the Formosa Cold Seep of the South China Sea.</title>
        <authorList>
            <person name="Li L."/>
            <person name="Zhang W."/>
            <person name="Zhang S."/>
            <person name="Song L."/>
            <person name="Sun Q."/>
            <person name="Zhang H."/>
            <person name="Xiang H."/>
            <person name="Dong X."/>
        </authorList>
    </citation>
    <scope>NUCLEOTIDE SEQUENCE</scope>
    <source>
        <strain evidence="12">ZWT</strain>
    </source>
</reference>
<evidence type="ECO:0000256" key="8">
    <source>
        <dbReference type="ARBA" id="ARBA00047989"/>
    </source>
</evidence>
<dbReference type="AlphaFoldDB" id="A0A9J6P5Y2"/>
<comment type="catalytic activity">
    <reaction evidence="10">
        <text>S-methyl-5'-thioadenosine + phosphate = 5-(methylsulfanyl)-alpha-D-ribose 1-phosphate + adenine</text>
        <dbReference type="Rhea" id="RHEA:11852"/>
        <dbReference type="ChEBI" id="CHEBI:16708"/>
        <dbReference type="ChEBI" id="CHEBI:17509"/>
        <dbReference type="ChEBI" id="CHEBI:43474"/>
        <dbReference type="ChEBI" id="CHEBI:58533"/>
        <dbReference type="EC" id="2.4.2.28"/>
    </reaction>
    <physiologicalReaction direction="left-to-right" evidence="10">
        <dbReference type="Rhea" id="RHEA:11853"/>
    </physiologicalReaction>
</comment>
<evidence type="ECO:0000256" key="2">
    <source>
        <dbReference type="ARBA" id="ARBA00003215"/>
    </source>
</evidence>
<gene>
    <name evidence="12" type="primary">pgeF</name>
    <name evidence="12" type="ORF">KDK92_14245</name>
</gene>
<sequence>MLNDFKEKIVKNFKFYNFSTEKAEIFFSTNINGIDFKKDTKEGKRFLSMLPEWFNFEKVIYLNQTHSNDILVDPKEVIDGDGIITSKEKVAIGVFGADCTPIIIHDKHNGIVGAVHSGWKGTLNGILTECIQKLINSFNSKCNDIEIFIGPHARRCCYEVNYELIDEFNSKELYRGHINDGRMLNLTECIKLQLKELGIKEENIHDIGKCTICNKEFHSYRRDKESSGRNFAFVFLK</sequence>
<accession>A0A9J6P5Y2</accession>
<organism evidence="12 13">
    <name type="scientific">Oceanirhabdus seepicola</name>
    <dbReference type="NCBI Taxonomy" id="2828781"/>
    <lineage>
        <taxon>Bacteria</taxon>
        <taxon>Bacillati</taxon>
        <taxon>Bacillota</taxon>
        <taxon>Clostridia</taxon>
        <taxon>Eubacteriales</taxon>
        <taxon>Clostridiaceae</taxon>
        <taxon>Oceanirhabdus</taxon>
    </lineage>
</organism>
<dbReference type="GO" id="GO:0016787">
    <property type="term" value="F:hydrolase activity"/>
    <property type="evidence" value="ECO:0007669"/>
    <property type="project" value="UniProtKB-KW"/>
</dbReference>
<dbReference type="InterPro" id="IPR038371">
    <property type="entry name" value="Cu_polyphenol_OxRdtase_sf"/>
</dbReference>
<dbReference type="Proteomes" id="UP001056429">
    <property type="component" value="Unassembled WGS sequence"/>
</dbReference>
<comment type="catalytic activity">
    <reaction evidence="8">
        <text>adenosine + H2O + H(+) = inosine + NH4(+)</text>
        <dbReference type="Rhea" id="RHEA:24408"/>
        <dbReference type="ChEBI" id="CHEBI:15377"/>
        <dbReference type="ChEBI" id="CHEBI:15378"/>
        <dbReference type="ChEBI" id="CHEBI:16335"/>
        <dbReference type="ChEBI" id="CHEBI:17596"/>
        <dbReference type="ChEBI" id="CHEBI:28938"/>
        <dbReference type="EC" id="3.5.4.4"/>
    </reaction>
    <physiologicalReaction direction="left-to-right" evidence="8">
        <dbReference type="Rhea" id="RHEA:24409"/>
    </physiologicalReaction>
</comment>
<keyword evidence="7" id="KW-0862">Zinc</keyword>
<dbReference type="RefSeq" id="WP_250860000.1">
    <property type="nucleotide sequence ID" value="NZ_JAGSOJ010000003.1"/>
</dbReference>
<evidence type="ECO:0000256" key="9">
    <source>
        <dbReference type="ARBA" id="ARBA00048968"/>
    </source>
</evidence>
<comment type="caution">
    <text evidence="12">The sequence shown here is derived from an EMBL/GenBank/DDBJ whole genome shotgun (WGS) entry which is preliminary data.</text>
</comment>
<evidence type="ECO:0000256" key="6">
    <source>
        <dbReference type="ARBA" id="ARBA00022801"/>
    </source>
</evidence>
<dbReference type="SUPFAM" id="SSF64438">
    <property type="entry name" value="CNF1/YfiH-like putative cysteine hydrolases"/>
    <property type="match status" value="1"/>
</dbReference>
<evidence type="ECO:0000256" key="11">
    <source>
        <dbReference type="RuleBase" id="RU361274"/>
    </source>
</evidence>
<comment type="catalytic activity">
    <reaction evidence="1">
        <text>inosine + phosphate = alpha-D-ribose 1-phosphate + hypoxanthine</text>
        <dbReference type="Rhea" id="RHEA:27646"/>
        <dbReference type="ChEBI" id="CHEBI:17368"/>
        <dbReference type="ChEBI" id="CHEBI:17596"/>
        <dbReference type="ChEBI" id="CHEBI:43474"/>
        <dbReference type="ChEBI" id="CHEBI:57720"/>
        <dbReference type="EC" id="2.4.2.1"/>
    </reaction>
    <physiologicalReaction direction="left-to-right" evidence="1">
        <dbReference type="Rhea" id="RHEA:27647"/>
    </physiologicalReaction>
</comment>
<keyword evidence="4" id="KW-0808">Transferase</keyword>
<keyword evidence="6" id="KW-0378">Hydrolase</keyword>
<reference evidence="12" key="2">
    <citation type="submission" date="2021-04" db="EMBL/GenBank/DDBJ databases">
        <authorList>
            <person name="Dong X."/>
        </authorList>
    </citation>
    <scope>NUCLEOTIDE SEQUENCE</scope>
    <source>
        <strain evidence="12">ZWT</strain>
    </source>
</reference>
<comment type="catalytic activity">
    <reaction evidence="9">
        <text>adenosine + phosphate = alpha-D-ribose 1-phosphate + adenine</text>
        <dbReference type="Rhea" id="RHEA:27642"/>
        <dbReference type="ChEBI" id="CHEBI:16335"/>
        <dbReference type="ChEBI" id="CHEBI:16708"/>
        <dbReference type="ChEBI" id="CHEBI:43474"/>
        <dbReference type="ChEBI" id="CHEBI:57720"/>
        <dbReference type="EC" id="2.4.2.1"/>
    </reaction>
    <physiologicalReaction direction="left-to-right" evidence="9">
        <dbReference type="Rhea" id="RHEA:27643"/>
    </physiologicalReaction>
</comment>
<dbReference type="EMBL" id="JAGSOJ010000003">
    <property type="protein sequence ID" value="MCM1990888.1"/>
    <property type="molecule type" value="Genomic_DNA"/>
</dbReference>
<comment type="similarity">
    <text evidence="3 11">Belongs to the purine nucleoside phosphorylase YfiH/LACC1 family.</text>
</comment>
<name>A0A9J6P5Y2_9CLOT</name>
<evidence type="ECO:0000256" key="5">
    <source>
        <dbReference type="ARBA" id="ARBA00022723"/>
    </source>
</evidence>
<dbReference type="Pfam" id="PF02578">
    <property type="entry name" value="Cu-oxidase_4"/>
    <property type="match status" value="1"/>
</dbReference>
<dbReference type="Gene3D" id="3.60.140.10">
    <property type="entry name" value="CNF1/YfiH-like putative cysteine hydrolases"/>
    <property type="match status" value="1"/>
</dbReference>
<dbReference type="InterPro" id="IPR003730">
    <property type="entry name" value="Cu_polyphenol_OxRdtase"/>
</dbReference>
<evidence type="ECO:0000256" key="7">
    <source>
        <dbReference type="ARBA" id="ARBA00022833"/>
    </source>
</evidence>
<dbReference type="PANTHER" id="PTHR30616:SF2">
    <property type="entry name" value="PURINE NUCLEOSIDE PHOSPHORYLASE LACC1"/>
    <property type="match status" value="1"/>
</dbReference>
<comment type="function">
    <text evidence="2">Purine nucleoside enzyme that catalyzes the phosphorolysis of adenosine and inosine nucleosides, yielding D-ribose 1-phosphate and the respective free bases, adenine and hypoxanthine. Also catalyzes the phosphorolysis of S-methyl-5'-thioadenosine into adenine and S-methyl-5-thio-alpha-D-ribose 1-phosphate. Also has adenosine deaminase activity.</text>
</comment>
<proteinExistence type="inferred from homology"/>
<keyword evidence="5" id="KW-0479">Metal-binding</keyword>
<dbReference type="NCBIfam" id="TIGR00726">
    <property type="entry name" value="peptidoglycan editing factor PgeF"/>
    <property type="match status" value="1"/>
</dbReference>